<reference evidence="2 3" key="1">
    <citation type="journal article" date="2016" name="Mol. Biol. Evol.">
        <title>Comparative Genomics of Early-Diverging Mushroom-Forming Fungi Provides Insights into the Origins of Lignocellulose Decay Capabilities.</title>
        <authorList>
            <person name="Nagy L.G."/>
            <person name="Riley R."/>
            <person name="Tritt A."/>
            <person name="Adam C."/>
            <person name="Daum C."/>
            <person name="Floudas D."/>
            <person name="Sun H."/>
            <person name="Yadav J.S."/>
            <person name="Pangilinan J."/>
            <person name="Larsson K.H."/>
            <person name="Matsuura K."/>
            <person name="Barry K."/>
            <person name="Labutti K."/>
            <person name="Kuo R."/>
            <person name="Ohm R.A."/>
            <person name="Bhattacharya S.S."/>
            <person name="Shirouzu T."/>
            <person name="Yoshinaga Y."/>
            <person name="Martin F.M."/>
            <person name="Grigoriev I.V."/>
            <person name="Hibbett D.S."/>
        </authorList>
    </citation>
    <scope>NUCLEOTIDE SEQUENCE [LARGE SCALE GENOMIC DNA]</scope>
    <source>
        <strain evidence="2 3">HHB10207 ss-3</strain>
    </source>
</reference>
<gene>
    <name evidence="2" type="ORF">SISSUDRAFT_817294</name>
</gene>
<dbReference type="AlphaFoldDB" id="A0A166CV42"/>
<keyword evidence="1" id="KW-0812">Transmembrane</keyword>
<evidence type="ECO:0000313" key="3">
    <source>
        <dbReference type="Proteomes" id="UP000076798"/>
    </source>
</evidence>
<organism evidence="2 3">
    <name type="scientific">Sistotremastrum suecicum HHB10207 ss-3</name>
    <dbReference type="NCBI Taxonomy" id="1314776"/>
    <lineage>
        <taxon>Eukaryota</taxon>
        <taxon>Fungi</taxon>
        <taxon>Dikarya</taxon>
        <taxon>Basidiomycota</taxon>
        <taxon>Agaricomycotina</taxon>
        <taxon>Agaricomycetes</taxon>
        <taxon>Sistotremastrales</taxon>
        <taxon>Sistotremastraceae</taxon>
        <taxon>Sistotremastrum</taxon>
    </lineage>
</organism>
<evidence type="ECO:0000256" key="1">
    <source>
        <dbReference type="SAM" id="Phobius"/>
    </source>
</evidence>
<evidence type="ECO:0000313" key="2">
    <source>
        <dbReference type="EMBL" id="KZT37847.1"/>
    </source>
</evidence>
<protein>
    <submittedName>
        <fullName evidence="2">Uncharacterized protein</fullName>
    </submittedName>
</protein>
<keyword evidence="3" id="KW-1185">Reference proteome</keyword>
<feature type="transmembrane region" description="Helical" evidence="1">
    <location>
        <begin position="155"/>
        <end position="173"/>
    </location>
</feature>
<feature type="transmembrane region" description="Helical" evidence="1">
    <location>
        <begin position="123"/>
        <end position="148"/>
    </location>
</feature>
<keyword evidence="1" id="KW-1133">Transmembrane helix</keyword>
<dbReference type="Proteomes" id="UP000076798">
    <property type="component" value="Unassembled WGS sequence"/>
</dbReference>
<accession>A0A166CV42</accession>
<name>A0A166CV42_9AGAM</name>
<proteinExistence type="predicted"/>
<sequence>MTRRLRFNHHPSRRTILSLQVILSRFACSGRRKLYNLLAFLAGYSLRRYIWCPRVSSTFEGCQRVFVNASTLSTCQRFLMVQSRQSPATWSYYFLHNASTIASYVTPVPFMHVLTSVHFSRQLFIFSICLPSGSIGTSTVLVVLYSLCIPQKPNLLSFQTLLILNTASVFLFAP</sequence>
<dbReference type="EMBL" id="KV428075">
    <property type="protein sequence ID" value="KZT37847.1"/>
    <property type="molecule type" value="Genomic_DNA"/>
</dbReference>
<keyword evidence="1" id="KW-0472">Membrane</keyword>